<evidence type="ECO:0000313" key="8">
    <source>
        <dbReference type="Proteomes" id="UP000185323"/>
    </source>
</evidence>
<evidence type="ECO:0000256" key="2">
    <source>
        <dbReference type="ARBA" id="ARBA00022723"/>
    </source>
</evidence>
<dbReference type="SMART" id="SM00702">
    <property type="entry name" value="P4Hc"/>
    <property type="match status" value="1"/>
</dbReference>
<dbReference type="InterPro" id="IPR006620">
    <property type="entry name" value="Pro_4_hyd_alph"/>
</dbReference>
<evidence type="ECO:0000256" key="3">
    <source>
        <dbReference type="ARBA" id="ARBA00022964"/>
    </source>
</evidence>
<accession>A0A0E3F3Y8</accession>
<gene>
    <name evidence="7" type="ORF">Syn7803C7_178</name>
</gene>
<sequence>MEFFIIFDMDVSNPDNWYIGRFCESNFLDQTALSSVRSWIDTQSWVDGVLTLDYSKDKDPYQLKRNQATRNIIPPRLFWPHVDKNEKFARFTCPRSSTDPNCTKTSKGEYYKPHFDDVVNGHFSTTIFISDPDEYDGGELVLYIDGKEVFFKPKAGEGVTYETGIGHRVNTVTRGERLAFVFWTDCRWDDIDDYRDWRYYNYMKDYLMTTPYVDTLYEFCNEPHTIFKGKSYDIMRKVMRKVIPNG</sequence>
<dbReference type="InterPro" id="IPR044862">
    <property type="entry name" value="Pro_4_hyd_alph_FE2OG_OXY"/>
</dbReference>
<dbReference type="GO" id="GO:0006974">
    <property type="term" value="P:DNA damage response"/>
    <property type="evidence" value="ECO:0007669"/>
    <property type="project" value="TreeGrafter"/>
</dbReference>
<protein>
    <submittedName>
        <fullName evidence="7">Fe(II)-dependent oxygenase</fullName>
    </submittedName>
</protein>
<dbReference type="PANTHER" id="PTHR41536">
    <property type="entry name" value="PKHD-TYPE HYDROXYLASE YBIX"/>
    <property type="match status" value="1"/>
</dbReference>
<name>A0A0E3F3Y8_9CAUD</name>
<dbReference type="GO" id="GO:0005506">
    <property type="term" value="F:iron ion binding"/>
    <property type="evidence" value="ECO:0007669"/>
    <property type="project" value="InterPro"/>
</dbReference>
<dbReference type="PANTHER" id="PTHR41536:SF1">
    <property type="entry name" value="PKHD-TYPE HYDROXYLASE YBIX"/>
    <property type="match status" value="1"/>
</dbReference>
<dbReference type="GO" id="GO:0031418">
    <property type="term" value="F:L-ascorbic acid binding"/>
    <property type="evidence" value="ECO:0007669"/>
    <property type="project" value="InterPro"/>
</dbReference>
<evidence type="ECO:0000313" key="7">
    <source>
        <dbReference type="EMBL" id="AIX20069.1"/>
    </source>
</evidence>
<evidence type="ECO:0000259" key="6">
    <source>
        <dbReference type="PROSITE" id="PS51471"/>
    </source>
</evidence>
<dbReference type="EMBL" id="KJ019052">
    <property type="protein sequence ID" value="AIX20069.1"/>
    <property type="molecule type" value="Genomic_DNA"/>
</dbReference>
<evidence type="ECO:0000256" key="5">
    <source>
        <dbReference type="ARBA" id="ARBA00023004"/>
    </source>
</evidence>
<keyword evidence="4" id="KW-0560">Oxidoreductase</keyword>
<keyword evidence="3" id="KW-0223">Dioxygenase</keyword>
<evidence type="ECO:0000256" key="4">
    <source>
        <dbReference type="ARBA" id="ARBA00023002"/>
    </source>
</evidence>
<dbReference type="PROSITE" id="PS51471">
    <property type="entry name" value="FE2OG_OXY"/>
    <property type="match status" value="1"/>
</dbReference>
<dbReference type="InterPro" id="IPR005123">
    <property type="entry name" value="Oxoglu/Fe-dep_dioxygenase_dom"/>
</dbReference>
<dbReference type="Gene3D" id="2.60.120.620">
    <property type="entry name" value="q2cbj1_9rhob like domain"/>
    <property type="match status" value="1"/>
</dbReference>
<proteinExistence type="predicted"/>
<organism evidence="7 8">
    <name type="scientific">Synechococcus phage ACG-2014f_Syn7803C7</name>
    <dbReference type="NCBI Taxonomy" id="2790345"/>
    <lineage>
        <taxon>Viruses</taxon>
        <taxon>Duplodnaviria</taxon>
        <taxon>Heunggongvirae</taxon>
        <taxon>Uroviricota</taxon>
        <taxon>Caudoviricetes</taxon>
        <taxon>Pantevenvirales</taxon>
        <taxon>Kyanoviridae</taxon>
        <taxon>Atlauavirus</taxon>
        <taxon>Atlauavirus acg2014f</taxon>
    </lineage>
</organism>
<dbReference type="Pfam" id="PF13640">
    <property type="entry name" value="2OG-FeII_Oxy_3"/>
    <property type="match status" value="1"/>
</dbReference>
<evidence type="ECO:0000256" key="1">
    <source>
        <dbReference type="ARBA" id="ARBA00001961"/>
    </source>
</evidence>
<keyword evidence="8" id="KW-1185">Reference proteome</keyword>
<keyword evidence="2" id="KW-0479">Metal-binding</keyword>
<dbReference type="InterPro" id="IPR023550">
    <property type="entry name" value="PKHD_hydroxylase"/>
</dbReference>
<reference evidence="7 8" key="1">
    <citation type="submission" date="2013-12" db="EMBL/GenBank/DDBJ databases">
        <title>Ecological redundancy of diverse viral populations within a natural community.</title>
        <authorList>
            <person name="Gregory A.C."/>
            <person name="LaButti K."/>
            <person name="Copeland A."/>
            <person name="Woyke T."/>
            <person name="Sullivan M.B."/>
        </authorList>
    </citation>
    <scope>NUCLEOTIDE SEQUENCE [LARGE SCALE GENOMIC DNA]</scope>
    <source>
        <strain evidence="7">Syn7803C7</strain>
    </source>
</reference>
<comment type="cofactor">
    <cofactor evidence="1">
        <name>L-ascorbate</name>
        <dbReference type="ChEBI" id="CHEBI:38290"/>
    </cofactor>
</comment>
<dbReference type="Proteomes" id="UP000185323">
    <property type="component" value="Segment"/>
</dbReference>
<dbReference type="GO" id="GO:0016706">
    <property type="term" value="F:2-oxoglutarate-dependent dioxygenase activity"/>
    <property type="evidence" value="ECO:0007669"/>
    <property type="project" value="InterPro"/>
</dbReference>
<feature type="domain" description="Fe2OG dioxygenase" evidence="6">
    <location>
        <begin position="90"/>
        <end position="186"/>
    </location>
</feature>
<keyword evidence="5" id="KW-0408">Iron</keyword>